<dbReference type="EMBL" id="RWIT01000007">
    <property type="protein sequence ID" value="RSK47661.1"/>
    <property type="molecule type" value="Genomic_DNA"/>
</dbReference>
<keyword evidence="3" id="KW-1185">Reference proteome</keyword>
<sequence length="204" mass="23327">MNFTTPAEWLELLQQINQEILTDPDFTDGNLAELVTPPQRQAGWLGALGATEAEMLQLEKRLQTNLPPSYRTFLLVSNGFGPMEQLIWRLRPAQEVDWLVNTDADLVALWEKDVTSIPSVPDEDYFRYDDTQIAGQARGEYFRGLLMISDWGDAGFWALNPAVQQAGEWEAWYFANWLPGAIRYRSFTELVQDSFAGYKEIRNG</sequence>
<dbReference type="SUPFAM" id="SSF160631">
    <property type="entry name" value="SMI1/KNR4-like"/>
    <property type="match status" value="1"/>
</dbReference>
<dbReference type="SMART" id="SM00860">
    <property type="entry name" value="SMI1_KNR4"/>
    <property type="match status" value="1"/>
</dbReference>
<gene>
    <name evidence="2" type="ORF">EI291_13735</name>
</gene>
<dbReference type="Gene3D" id="3.40.1580.10">
    <property type="entry name" value="SMI1/KNR4-like"/>
    <property type="match status" value="1"/>
</dbReference>
<dbReference type="InterPro" id="IPR037883">
    <property type="entry name" value="Knr4/Smi1-like_sf"/>
</dbReference>
<dbReference type="AlphaFoldDB" id="A0A428KMJ1"/>
<dbReference type="InterPro" id="IPR018958">
    <property type="entry name" value="Knr4/Smi1-like_dom"/>
</dbReference>
<organism evidence="2 3">
    <name type="scientific">Hymenobacter rigui</name>
    <dbReference type="NCBI Taxonomy" id="334424"/>
    <lineage>
        <taxon>Bacteria</taxon>
        <taxon>Pseudomonadati</taxon>
        <taxon>Bacteroidota</taxon>
        <taxon>Cytophagia</taxon>
        <taxon>Cytophagales</taxon>
        <taxon>Hymenobacteraceae</taxon>
        <taxon>Hymenobacter</taxon>
    </lineage>
</organism>
<dbReference type="Proteomes" id="UP000273500">
    <property type="component" value="Unassembled WGS sequence"/>
</dbReference>
<evidence type="ECO:0000259" key="1">
    <source>
        <dbReference type="SMART" id="SM00860"/>
    </source>
</evidence>
<comment type="caution">
    <text evidence="2">The sequence shown here is derived from an EMBL/GenBank/DDBJ whole genome shotgun (WGS) entry which is preliminary data.</text>
</comment>
<dbReference type="OrthoDB" id="646254at2"/>
<protein>
    <submittedName>
        <fullName evidence="2">SMI1/KNR4 family protein</fullName>
    </submittedName>
</protein>
<feature type="domain" description="Knr4/Smi1-like" evidence="1">
    <location>
        <begin position="49"/>
        <end position="193"/>
    </location>
</feature>
<proteinExistence type="predicted"/>
<dbReference type="Pfam" id="PF09346">
    <property type="entry name" value="SMI1_KNR4"/>
    <property type="match status" value="1"/>
</dbReference>
<name>A0A428KMJ1_9BACT</name>
<evidence type="ECO:0000313" key="3">
    <source>
        <dbReference type="Proteomes" id="UP000273500"/>
    </source>
</evidence>
<reference evidence="2 3" key="1">
    <citation type="submission" date="2018-12" db="EMBL/GenBank/DDBJ databases">
        <authorList>
            <person name="Feng G."/>
            <person name="Zhu H."/>
        </authorList>
    </citation>
    <scope>NUCLEOTIDE SEQUENCE [LARGE SCALE GENOMIC DNA]</scope>
    <source>
        <strain evidence="2 3">KCTC 12533</strain>
    </source>
</reference>
<dbReference type="RefSeq" id="WP_125420850.1">
    <property type="nucleotide sequence ID" value="NZ_RWIT01000007.1"/>
</dbReference>
<accession>A0A428KMJ1</accession>
<evidence type="ECO:0000313" key="2">
    <source>
        <dbReference type="EMBL" id="RSK47661.1"/>
    </source>
</evidence>